<dbReference type="EMBL" id="MU807021">
    <property type="protein sequence ID" value="KAJ3832259.1"/>
    <property type="molecule type" value="Genomic_DNA"/>
</dbReference>
<organism evidence="2 3">
    <name type="scientific">Lentinula raphanica</name>
    <dbReference type="NCBI Taxonomy" id="153919"/>
    <lineage>
        <taxon>Eukaryota</taxon>
        <taxon>Fungi</taxon>
        <taxon>Dikarya</taxon>
        <taxon>Basidiomycota</taxon>
        <taxon>Agaricomycotina</taxon>
        <taxon>Agaricomycetes</taxon>
        <taxon>Agaricomycetidae</taxon>
        <taxon>Agaricales</taxon>
        <taxon>Marasmiineae</taxon>
        <taxon>Omphalotaceae</taxon>
        <taxon>Lentinula</taxon>
    </lineage>
</organism>
<sequence length="86" mass="9627">MCHLALCGLPLFFDLLPSSTSLSLPRICITCRYEPFFASGIPIWCPFTMVDFHSLCLDPACVLPAMVCLFQPTGQLKRSYDMIFSS</sequence>
<evidence type="ECO:0000256" key="1">
    <source>
        <dbReference type="SAM" id="SignalP"/>
    </source>
</evidence>
<feature type="chain" id="PRO_5041437975" description="Secreted protein" evidence="1">
    <location>
        <begin position="22"/>
        <end position="86"/>
    </location>
</feature>
<proteinExistence type="predicted"/>
<comment type="caution">
    <text evidence="2">The sequence shown here is derived from an EMBL/GenBank/DDBJ whole genome shotgun (WGS) entry which is preliminary data.</text>
</comment>
<reference evidence="2" key="1">
    <citation type="submission" date="2022-08" db="EMBL/GenBank/DDBJ databases">
        <authorList>
            <consortium name="DOE Joint Genome Institute"/>
            <person name="Min B."/>
            <person name="Riley R."/>
            <person name="Sierra-Patev S."/>
            <person name="Naranjo-Ortiz M."/>
            <person name="Looney B."/>
            <person name="Konkel Z."/>
            <person name="Slot J.C."/>
            <person name="Sakamoto Y."/>
            <person name="Steenwyk J.L."/>
            <person name="Rokas A."/>
            <person name="Carro J."/>
            <person name="Camarero S."/>
            <person name="Ferreira P."/>
            <person name="Molpeceres G."/>
            <person name="Ruiz-Duenas F.J."/>
            <person name="Serrano A."/>
            <person name="Henrissat B."/>
            <person name="Drula E."/>
            <person name="Hughes K.W."/>
            <person name="Mata J.L."/>
            <person name="Ishikawa N.K."/>
            <person name="Vargas-Isla R."/>
            <person name="Ushijima S."/>
            <person name="Smith C.A."/>
            <person name="Ahrendt S."/>
            <person name="Andreopoulos W."/>
            <person name="He G."/>
            <person name="Labutti K."/>
            <person name="Lipzen A."/>
            <person name="Ng V."/>
            <person name="Sandor L."/>
            <person name="Barry K."/>
            <person name="Martinez A.T."/>
            <person name="Xiao Y."/>
            <person name="Gibbons J.G."/>
            <person name="Terashima K."/>
            <person name="Hibbett D.S."/>
            <person name="Grigoriev I.V."/>
        </authorList>
    </citation>
    <scope>NUCLEOTIDE SEQUENCE</scope>
    <source>
        <strain evidence="2">TFB9207</strain>
    </source>
</reference>
<evidence type="ECO:0000313" key="3">
    <source>
        <dbReference type="Proteomes" id="UP001163846"/>
    </source>
</evidence>
<accession>A0AA38U4K8</accession>
<keyword evidence="1" id="KW-0732">Signal</keyword>
<dbReference type="Proteomes" id="UP001163846">
    <property type="component" value="Unassembled WGS sequence"/>
</dbReference>
<evidence type="ECO:0000313" key="2">
    <source>
        <dbReference type="EMBL" id="KAJ3832259.1"/>
    </source>
</evidence>
<feature type="signal peptide" evidence="1">
    <location>
        <begin position="1"/>
        <end position="21"/>
    </location>
</feature>
<name>A0AA38U4K8_9AGAR</name>
<dbReference type="AlphaFoldDB" id="A0AA38U4K8"/>
<gene>
    <name evidence="2" type="ORF">F5878DRAFT_18441</name>
</gene>
<keyword evidence="3" id="KW-1185">Reference proteome</keyword>
<protein>
    <recommendedName>
        <fullName evidence="4">Secreted protein</fullName>
    </recommendedName>
</protein>
<evidence type="ECO:0008006" key="4">
    <source>
        <dbReference type="Google" id="ProtNLM"/>
    </source>
</evidence>